<keyword evidence="2" id="KW-0812">Transmembrane</keyword>
<keyword evidence="4" id="KW-1185">Reference proteome</keyword>
<feature type="transmembrane region" description="Helical" evidence="2">
    <location>
        <begin position="43"/>
        <end position="68"/>
    </location>
</feature>
<evidence type="ECO:0000256" key="2">
    <source>
        <dbReference type="SAM" id="Phobius"/>
    </source>
</evidence>
<comment type="caution">
    <text evidence="3">The sequence shown here is derived from an EMBL/GenBank/DDBJ whole genome shotgun (WGS) entry which is preliminary data.</text>
</comment>
<sequence>MNNLNDSLPDLMRRATDDLEPESNDLVERGIQRGVTLRRRRTAMLSLSGAGAVLATAGIIVGGTQLFAGNAAPPVAAPPSTTPSVKAEGPVAVPGSPAATLQTLQGLLPQNLKQSSAKASYVDNRHHTEVVVDDGKGASLLTVEVVTTKPNLGCEGLHGSCTVRPDGAVVASYANESIFPYDASKNPWGIKNTVVEIFYPDGRLISVYNYNAPRQIGVAHTRANPLFSVQQLTALATSDKWVFPKEQDGPIKRPGNGKPTVPLEQTQQMLKSVLPSGLQFTRPETWGGGSNGHNGASYVVNDGKGAAQVDVLVQYEAPVTKCTGEGPQHCKVRPDGSVTGWSKNEPTYGDERQAINGVLANRVEIHYPDGRMITMTSYNGPAEKDEQHTRAKPTFSTDQLFAMAGTPGWKFPGTGKK</sequence>
<reference evidence="3 4" key="1">
    <citation type="submission" date="2020-08" db="EMBL/GenBank/DDBJ databases">
        <title>Sequencing the genomes of 1000 actinobacteria strains.</title>
        <authorList>
            <person name="Klenk H.-P."/>
        </authorList>
    </citation>
    <scope>NUCLEOTIDE SEQUENCE [LARGE SCALE GENOMIC DNA]</scope>
    <source>
        <strain evidence="3 4">DSM 28967</strain>
    </source>
</reference>
<dbReference type="EMBL" id="JACHMY010000001">
    <property type="protein sequence ID" value="MBB5841218.1"/>
    <property type="molecule type" value="Genomic_DNA"/>
</dbReference>
<evidence type="ECO:0000313" key="3">
    <source>
        <dbReference type="EMBL" id="MBB5841218.1"/>
    </source>
</evidence>
<dbReference type="AlphaFoldDB" id="A0A7W9MZH0"/>
<accession>A0A7W9MZH0</accession>
<protein>
    <submittedName>
        <fullName evidence="3">Uncharacterized protein</fullName>
    </submittedName>
</protein>
<keyword evidence="2" id="KW-0472">Membrane</keyword>
<evidence type="ECO:0000256" key="1">
    <source>
        <dbReference type="SAM" id="MobiDB-lite"/>
    </source>
</evidence>
<keyword evidence="2" id="KW-1133">Transmembrane helix</keyword>
<dbReference type="RefSeq" id="WP_184804222.1">
    <property type="nucleotide sequence ID" value="NZ_JACHMY010000001.1"/>
</dbReference>
<dbReference type="Proteomes" id="UP000549971">
    <property type="component" value="Unassembled WGS sequence"/>
</dbReference>
<gene>
    <name evidence="3" type="ORF">HDA39_007952</name>
</gene>
<evidence type="ECO:0000313" key="4">
    <source>
        <dbReference type="Proteomes" id="UP000549971"/>
    </source>
</evidence>
<organism evidence="3 4">
    <name type="scientific">Kribbella italica</name>
    <dbReference type="NCBI Taxonomy" id="1540520"/>
    <lineage>
        <taxon>Bacteria</taxon>
        <taxon>Bacillati</taxon>
        <taxon>Actinomycetota</taxon>
        <taxon>Actinomycetes</taxon>
        <taxon>Propionibacteriales</taxon>
        <taxon>Kribbellaceae</taxon>
        <taxon>Kribbella</taxon>
    </lineage>
</organism>
<proteinExistence type="predicted"/>
<name>A0A7W9MZH0_9ACTN</name>
<feature type="region of interest" description="Disordered" evidence="1">
    <location>
        <begin position="1"/>
        <end position="23"/>
    </location>
</feature>